<dbReference type="OrthoDB" id="1663315at2"/>
<feature type="domain" description="Cysteine protease StiP N-terminal" evidence="1">
    <location>
        <begin position="12"/>
        <end position="244"/>
    </location>
</feature>
<accession>A0A318S2W0</accession>
<reference evidence="3 4" key="1">
    <citation type="submission" date="2018-06" db="EMBL/GenBank/DDBJ databases">
        <title>Genomic Encyclopedia of Type Strains, Phase IV (KMG-IV): sequencing the most valuable type-strain genomes for metagenomic binning, comparative biology and taxonomic classification.</title>
        <authorList>
            <person name="Goeker M."/>
        </authorList>
    </citation>
    <scope>NUCLEOTIDE SEQUENCE [LARGE SCALE GENOMIC DNA]</scope>
    <source>
        <strain evidence="3 4">DSM 18048</strain>
    </source>
</reference>
<feature type="domain" description="PELOTA RNA-binding" evidence="2">
    <location>
        <begin position="270"/>
        <end position="343"/>
    </location>
</feature>
<dbReference type="AlphaFoldDB" id="A0A318S2W0"/>
<evidence type="ECO:0000313" key="4">
    <source>
        <dbReference type="Proteomes" id="UP000248326"/>
    </source>
</evidence>
<evidence type="ECO:0000259" key="1">
    <source>
        <dbReference type="Pfam" id="PF11202"/>
    </source>
</evidence>
<dbReference type="InterPro" id="IPR028157">
    <property type="entry name" value="PELOTA_dom"/>
</dbReference>
<evidence type="ECO:0000313" key="3">
    <source>
        <dbReference type="EMBL" id="PYE49998.1"/>
    </source>
</evidence>
<dbReference type="InterPro" id="IPR048336">
    <property type="entry name" value="StiP-like"/>
</dbReference>
<protein>
    <submittedName>
        <fullName evidence="3">RNA binding Pelota-like protein</fullName>
    </submittedName>
</protein>
<proteinExistence type="predicted"/>
<dbReference type="Proteomes" id="UP000248326">
    <property type="component" value="Unassembled WGS sequence"/>
</dbReference>
<keyword evidence="4" id="KW-1185">Reference proteome</keyword>
<dbReference type="PIRSF" id="PIRSF020979">
    <property type="entry name" value="UCP020979"/>
    <property type="match status" value="1"/>
</dbReference>
<evidence type="ECO:0000259" key="2">
    <source>
        <dbReference type="Pfam" id="PF15608"/>
    </source>
</evidence>
<dbReference type="InterPro" id="IPR011215">
    <property type="entry name" value="StiP_N"/>
</dbReference>
<gene>
    <name evidence="3" type="ORF">DES52_11918</name>
</gene>
<sequence>MIDSLSDLLTSTFHASDVTVLLRPGTVELVGVAEKEVLLRSGRSYATLLTPEEAPSDVQVSAYEQALSRNAERLGELLSSLSSTLLERYPDVVYVSLARAGTPIGCVLRRLARAKGREVAHYTLSIIRGEGLDLAALRLVRERHPTAHLVFIDGWSGKGAIARTLRASMPKDERWSLALVSDPAGVADHPATFADLLLPHALLNATVSGLLSRSFTTLPGKLHGARLEVALAPHDLSRAYIDTLEHVAVQARVAVSAIDEQRPLSAPGLVLEIARSLGVRDVNLVKPGVGEATRVFLRREPGHLLLKNKDHLDTLHLVKLAERRSVPITVRPDLPYLAAAFVQAGSGA</sequence>
<dbReference type="Pfam" id="PF11202">
    <property type="entry name" value="StiP"/>
    <property type="match status" value="1"/>
</dbReference>
<comment type="caution">
    <text evidence="3">The sequence shown here is derived from an EMBL/GenBank/DDBJ whole genome shotgun (WGS) entry which is preliminary data.</text>
</comment>
<name>A0A318S2W0_9DEIO</name>
<dbReference type="RefSeq" id="WP_110888455.1">
    <property type="nucleotide sequence ID" value="NZ_QJSX01000019.1"/>
</dbReference>
<dbReference type="EMBL" id="QJSX01000019">
    <property type="protein sequence ID" value="PYE49998.1"/>
    <property type="molecule type" value="Genomic_DNA"/>
</dbReference>
<organism evidence="3 4">
    <name type="scientific">Deinococcus yavapaiensis KR-236</name>
    <dbReference type="NCBI Taxonomy" id="694435"/>
    <lineage>
        <taxon>Bacteria</taxon>
        <taxon>Thermotogati</taxon>
        <taxon>Deinococcota</taxon>
        <taxon>Deinococci</taxon>
        <taxon>Deinococcales</taxon>
        <taxon>Deinococcaceae</taxon>
        <taxon>Deinococcus</taxon>
    </lineage>
</organism>
<dbReference type="Pfam" id="PF15608">
    <property type="entry name" value="PELOTA_1"/>
    <property type="match status" value="1"/>
</dbReference>